<evidence type="ECO:0000313" key="3">
    <source>
        <dbReference type="Proteomes" id="UP000663868"/>
    </source>
</evidence>
<feature type="domain" description="C2H2-type" evidence="1">
    <location>
        <begin position="9"/>
        <end position="30"/>
    </location>
</feature>
<evidence type="ECO:0000259" key="1">
    <source>
        <dbReference type="PROSITE" id="PS00028"/>
    </source>
</evidence>
<dbReference type="PANTHER" id="PTHR31912:SF36">
    <property type="entry name" value="C2H2-TYPE DOMAIN-CONTAINING PROTEIN"/>
    <property type="match status" value="1"/>
</dbReference>
<sequence length="581" mass="67957">MSINSVQQCSICFVNVNGNNGYIRHIRQVHVNDRQFGTPCPLCHSKFVFTNLKSFINHFRKHMLHDPFNEEPAPDLCVNHDAIYLDTNDDFVDELIISDHEQYDQLEEIKNFYIKMLLRVREGHILPGVVMKTISLSLNINLDNPIPRHVNNDIEKILFEVSKNEESFISSCELYFKYIKPKEIQLPTGVVNPLMGKNAAHKLTTFYFSIDDLPPCYNSSLNFIHLLLLFYRKDFENENNRQILFNQLNKDIECLENDGIILPGDINPTYFTISTLCADNLAAHELGGFTCSFNSGRCCRYCLIHHKDMKHVYKESEVLIRTTASHDFHVKHIKNVPNDKSLYGVNEKSILSTLSSFNPITCLPPDIMHDILEGVMPKIISSLLHTIVSTRLCTSAQLCCKINSFIYGINDRRNRPSTFKEKDIRDKRVPGKAMEKYCLFLNLPFILIDIVDRIPYWFLYELLRQIWDILYSDYPRKSWLVTLEDLIQEFLQLFQTIFSEQFIPKCHFLLHAARNTAKYGPLKRQMNLRYESKHHLLKKIANRCNNYINLPCTISKRVQLRQCYELMEEYIFKTSGKFHSR</sequence>
<dbReference type="InterPro" id="IPR013087">
    <property type="entry name" value="Znf_C2H2_type"/>
</dbReference>
<dbReference type="EMBL" id="CAJOBB010006193">
    <property type="protein sequence ID" value="CAF4153719.1"/>
    <property type="molecule type" value="Genomic_DNA"/>
</dbReference>
<evidence type="ECO:0000313" key="2">
    <source>
        <dbReference type="EMBL" id="CAF4153719.1"/>
    </source>
</evidence>
<dbReference type="AlphaFoldDB" id="A0A819YAH9"/>
<reference evidence="2" key="1">
    <citation type="submission" date="2021-02" db="EMBL/GenBank/DDBJ databases">
        <authorList>
            <person name="Nowell W R."/>
        </authorList>
    </citation>
    <scope>NUCLEOTIDE SEQUENCE</scope>
</reference>
<dbReference type="PROSITE" id="PS00028">
    <property type="entry name" value="ZINC_FINGER_C2H2_1"/>
    <property type="match status" value="1"/>
</dbReference>
<protein>
    <recommendedName>
        <fullName evidence="1">C2H2-type domain-containing protein</fullName>
    </recommendedName>
</protein>
<dbReference type="SMART" id="SM00355">
    <property type="entry name" value="ZnF_C2H2"/>
    <property type="match status" value="2"/>
</dbReference>
<accession>A0A819YAH9</accession>
<comment type="caution">
    <text evidence="2">The sequence shown here is derived from an EMBL/GenBank/DDBJ whole genome shotgun (WGS) entry which is preliminary data.</text>
</comment>
<proteinExistence type="predicted"/>
<gene>
    <name evidence="2" type="ORF">KXQ929_LOCUS37409</name>
</gene>
<organism evidence="2 3">
    <name type="scientific">Adineta steineri</name>
    <dbReference type="NCBI Taxonomy" id="433720"/>
    <lineage>
        <taxon>Eukaryota</taxon>
        <taxon>Metazoa</taxon>
        <taxon>Spiralia</taxon>
        <taxon>Gnathifera</taxon>
        <taxon>Rotifera</taxon>
        <taxon>Eurotatoria</taxon>
        <taxon>Bdelloidea</taxon>
        <taxon>Adinetida</taxon>
        <taxon>Adinetidae</taxon>
        <taxon>Adineta</taxon>
    </lineage>
</organism>
<name>A0A819YAH9_9BILA</name>
<dbReference type="Proteomes" id="UP000663868">
    <property type="component" value="Unassembled WGS sequence"/>
</dbReference>
<dbReference type="PANTHER" id="PTHR31912">
    <property type="entry name" value="IP13529P"/>
    <property type="match status" value="1"/>
</dbReference>